<dbReference type="STRING" id="1469144.LI90_371"/>
<protein>
    <submittedName>
        <fullName evidence="2">Transcriptional regulator</fullName>
    </submittedName>
</protein>
<comment type="caution">
    <text evidence="2">The sequence shown here is derived from an EMBL/GenBank/DDBJ whole genome shotgun (WGS) entry which is preliminary data.</text>
</comment>
<dbReference type="SUPFAM" id="SSF48452">
    <property type="entry name" value="TPR-like"/>
    <property type="match status" value="1"/>
</dbReference>
<dbReference type="InterPro" id="IPR011990">
    <property type="entry name" value="TPR-like_helical_dom_sf"/>
</dbReference>
<feature type="domain" description="HTH cro/C1-type" evidence="1">
    <location>
        <begin position="11"/>
        <end position="72"/>
    </location>
</feature>
<organism evidence="2 3">
    <name type="scientific">Carbonactinospora thermoautotrophica</name>
    <dbReference type="NCBI Taxonomy" id="1469144"/>
    <lineage>
        <taxon>Bacteria</taxon>
        <taxon>Bacillati</taxon>
        <taxon>Actinomycetota</taxon>
        <taxon>Actinomycetes</taxon>
        <taxon>Kitasatosporales</taxon>
        <taxon>Carbonactinosporaceae</taxon>
        <taxon>Carbonactinospora</taxon>
    </lineage>
</organism>
<name>A0A132MLJ9_9ACTN</name>
<gene>
    <name evidence="2" type="ORF">LI90_371</name>
</gene>
<dbReference type="Pfam" id="PF13560">
    <property type="entry name" value="HTH_31"/>
    <property type="match status" value="1"/>
</dbReference>
<dbReference type="SMART" id="SM00530">
    <property type="entry name" value="HTH_XRE"/>
    <property type="match status" value="1"/>
</dbReference>
<accession>A0A132MLJ9</accession>
<dbReference type="SUPFAM" id="SSF47413">
    <property type="entry name" value="lambda repressor-like DNA-binding domains"/>
    <property type="match status" value="1"/>
</dbReference>
<dbReference type="PROSITE" id="PS50943">
    <property type="entry name" value="HTH_CROC1"/>
    <property type="match status" value="1"/>
</dbReference>
<dbReference type="Proteomes" id="UP000070188">
    <property type="component" value="Unassembled WGS sequence"/>
</dbReference>
<dbReference type="GO" id="GO:0003677">
    <property type="term" value="F:DNA binding"/>
    <property type="evidence" value="ECO:0007669"/>
    <property type="project" value="InterPro"/>
</dbReference>
<keyword evidence="3" id="KW-1185">Reference proteome</keyword>
<dbReference type="CDD" id="cd00093">
    <property type="entry name" value="HTH_XRE"/>
    <property type="match status" value="1"/>
</dbReference>
<reference evidence="3" key="1">
    <citation type="submission" date="2015-04" db="EMBL/GenBank/DDBJ databases">
        <title>Physiological reanalysis, assessment of diazotrophy, and genome sequences of multiple isolates of Streptomyces thermoautotrophicus.</title>
        <authorList>
            <person name="MacKellar D.C."/>
            <person name="Lieber L."/>
            <person name="Norman J."/>
            <person name="Bolger A."/>
            <person name="Tobin C."/>
            <person name="Murray J.W."/>
            <person name="Chang R."/>
            <person name="Ford T."/>
            <person name="Nguyen P.Q."/>
            <person name="Woodward J."/>
            <person name="Permingeat H."/>
            <person name="Joshi N.S."/>
            <person name="Silver P.A."/>
            <person name="Usadel B."/>
            <person name="Rutherford A.W."/>
            <person name="Friesen M."/>
            <person name="Prell J."/>
        </authorList>
    </citation>
    <scope>NUCLEOTIDE SEQUENCE [LARGE SCALE GENOMIC DNA]</scope>
    <source>
        <strain evidence="3">H1</strain>
    </source>
</reference>
<evidence type="ECO:0000313" key="2">
    <source>
        <dbReference type="EMBL" id="KWW98742.1"/>
    </source>
</evidence>
<dbReference type="EMBL" id="LAXD01000001">
    <property type="protein sequence ID" value="KWW98742.1"/>
    <property type="molecule type" value="Genomic_DNA"/>
</dbReference>
<evidence type="ECO:0000313" key="3">
    <source>
        <dbReference type="Proteomes" id="UP000070188"/>
    </source>
</evidence>
<evidence type="ECO:0000259" key="1">
    <source>
        <dbReference type="PROSITE" id="PS50943"/>
    </source>
</evidence>
<proteinExistence type="predicted"/>
<dbReference type="InterPro" id="IPR010982">
    <property type="entry name" value="Lambda_DNA-bd_dom_sf"/>
</dbReference>
<dbReference type="AlphaFoldDB" id="A0A132MLJ9"/>
<dbReference type="Gene3D" id="1.10.260.40">
    <property type="entry name" value="lambda repressor-like DNA-binding domains"/>
    <property type="match status" value="1"/>
</dbReference>
<sequence length="436" mass="48219">MRAMQRKNEALRRLRRERGWTRQDLVERLRKQTGEFVSEDTVKDWERGRIRCPHPRNLRALSETLGVPAAALGFDLDHNSSEVGDAAVTVEVNDHPLGGGCDPVQRRDFIKFTATATVAASSEGDALERLAHALKSPGRADSRTVAILESETTRLFRLDTLLPPQEVLPKADAHIAELASLLNERQRGDLWKRLVITAGETAALAGWMAWNADDRQRADRYHEIALDAAREANHPPLEACVMAYRSYMLAARGDAAAARDILRAAQDKVKGPGNAATFAWLAAREAEEAGALGERDEALRALERARTAHEFAAPGEHNWSDFFSSQRLGSMAVSALARLRHKDLEREAEALLKTLEPADTKTMAVVFADLALAEGMKGEIEPAVVFAEQSLSITHRRGGGAVARRRLRDLDKLLPDEPRGPVAELRERLRELRDAA</sequence>
<dbReference type="PATRIC" id="fig|1469144.10.peg.459"/>
<dbReference type="InterPro" id="IPR001387">
    <property type="entry name" value="Cro/C1-type_HTH"/>
</dbReference>